<dbReference type="Gene3D" id="1.10.510.10">
    <property type="entry name" value="Transferase(Phosphotransferase) domain 1"/>
    <property type="match status" value="1"/>
</dbReference>
<dbReference type="STRING" id="1890683.A0A427YGB0"/>
<protein>
    <recommendedName>
        <fullName evidence="3">non-specific serine/threonine protein kinase</fullName>
        <ecNumber evidence="3">2.7.11.1</ecNumber>
    </recommendedName>
</protein>
<keyword evidence="7" id="KW-0418">Kinase</keyword>
<dbReference type="GO" id="GO:0005524">
    <property type="term" value="F:ATP binding"/>
    <property type="evidence" value="ECO:0007669"/>
    <property type="project" value="UniProtKB-KW"/>
</dbReference>
<evidence type="ECO:0000256" key="7">
    <source>
        <dbReference type="ARBA" id="ARBA00022777"/>
    </source>
</evidence>
<comment type="subcellular location">
    <subcellularLocation>
        <location evidence="1">Nucleus</location>
    </subcellularLocation>
</comment>
<dbReference type="PANTHER" id="PTHR24346">
    <property type="entry name" value="MAP/MICROTUBULE AFFINITY-REGULATING KINASE"/>
    <property type="match status" value="1"/>
</dbReference>
<dbReference type="GO" id="GO:0005634">
    <property type="term" value="C:nucleus"/>
    <property type="evidence" value="ECO:0007669"/>
    <property type="project" value="UniProtKB-SubCell"/>
</dbReference>
<dbReference type="PANTHER" id="PTHR24346:SF110">
    <property type="entry name" value="NON-SPECIFIC SERINE_THREONINE PROTEIN KINASE"/>
    <property type="match status" value="1"/>
</dbReference>
<dbReference type="InterPro" id="IPR028375">
    <property type="entry name" value="KA1/Ssp2_C"/>
</dbReference>
<evidence type="ECO:0000313" key="16">
    <source>
        <dbReference type="Proteomes" id="UP000279259"/>
    </source>
</evidence>
<evidence type="ECO:0000256" key="8">
    <source>
        <dbReference type="ARBA" id="ARBA00022840"/>
    </source>
</evidence>
<dbReference type="InterPro" id="IPR013896">
    <property type="entry name" value="SNF1_UBA"/>
</dbReference>
<evidence type="ECO:0000313" key="15">
    <source>
        <dbReference type="EMBL" id="RSH90110.1"/>
    </source>
</evidence>
<comment type="similarity">
    <text evidence="2">Belongs to the protein kinase superfamily. CAMK Ser/Thr protein kinase family. SNF1 subfamily.</text>
</comment>
<evidence type="ECO:0000256" key="11">
    <source>
        <dbReference type="ARBA" id="ARBA00047899"/>
    </source>
</evidence>
<dbReference type="InterPro" id="IPR011009">
    <property type="entry name" value="Kinase-like_dom_sf"/>
</dbReference>
<dbReference type="SUPFAM" id="SSF103243">
    <property type="entry name" value="KA1-like"/>
    <property type="match status" value="1"/>
</dbReference>
<evidence type="ECO:0000256" key="5">
    <source>
        <dbReference type="ARBA" id="ARBA00022679"/>
    </source>
</evidence>
<dbReference type="PROSITE" id="PS00108">
    <property type="entry name" value="PROTEIN_KINASE_ST"/>
    <property type="match status" value="1"/>
</dbReference>
<dbReference type="PROSITE" id="PS50011">
    <property type="entry name" value="PROTEIN_KINASE_DOM"/>
    <property type="match status" value="1"/>
</dbReference>
<dbReference type="Gene3D" id="1.10.8.10">
    <property type="entry name" value="DNA helicase RuvA subunit, C-terminal domain"/>
    <property type="match status" value="1"/>
</dbReference>
<dbReference type="EMBL" id="RSCD01000011">
    <property type="protein sequence ID" value="RSH90110.1"/>
    <property type="molecule type" value="Genomic_DNA"/>
</dbReference>
<dbReference type="GO" id="GO:0004674">
    <property type="term" value="F:protein serine/threonine kinase activity"/>
    <property type="evidence" value="ECO:0007669"/>
    <property type="project" value="UniProtKB-KW"/>
</dbReference>
<keyword evidence="5" id="KW-0808">Transferase</keyword>
<keyword evidence="6" id="KW-0547">Nucleotide-binding</keyword>
<dbReference type="Gene3D" id="3.30.310.80">
    <property type="entry name" value="Kinase associated domain 1, KA1"/>
    <property type="match status" value="1"/>
</dbReference>
<keyword evidence="8" id="KW-0067">ATP-binding</keyword>
<evidence type="ECO:0000256" key="9">
    <source>
        <dbReference type="ARBA" id="ARBA00023242"/>
    </source>
</evidence>
<dbReference type="SMART" id="SM00220">
    <property type="entry name" value="S_TKc"/>
    <property type="match status" value="1"/>
</dbReference>
<dbReference type="InterPro" id="IPR032270">
    <property type="entry name" value="AMPK_C"/>
</dbReference>
<keyword evidence="4" id="KW-0723">Serine/threonine-protein kinase</keyword>
<feature type="region of interest" description="Disordered" evidence="13">
    <location>
        <begin position="488"/>
        <end position="511"/>
    </location>
</feature>
<feature type="region of interest" description="Disordered" evidence="13">
    <location>
        <begin position="601"/>
        <end position="621"/>
    </location>
</feature>
<feature type="compositionally biased region" description="Pro residues" evidence="13">
    <location>
        <begin position="1"/>
        <end position="10"/>
    </location>
</feature>
<dbReference type="CDD" id="cd14079">
    <property type="entry name" value="STKc_AMPK_alpha"/>
    <property type="match status" value="1"/>
</dbReference>
<evidence type="ECO:0000259" key="14">
    <source>
        <dbReference type="PROSITE" id="PS50011"/>
    </source>
</evidence>
<comment type="caution">
    <text evidence="15">The sequence shown here is derived from an EMBL/GenBank/DDBJ whole genome shotgun (WGS) entry which is preliminary data.</text>
</comment>
<dbReference type="OrthoDB" id="193931at2759"/>
<dbReference type="Pfam" id="PF16579">
    <property type="entry name" value="AdenylateSensor"/>
    <property type="match status" value="1"/>
</dbReference>
<reference evidence="15 16" key="1">
    <citation type="submission" date="2018-11" db="EMBL/GenBank/DDBJ databases">
        <title>Genome sequence of Saitozyma podzolica DSM 27192.</title>
        <authorList>
            <person name="Aliyu H."/>
            <person name="Gorte O."/>
            <person name="Ochsenreither K."/>
        </authorList>
    </citation>
    <scope>NUCLEOTIDE SEQUENCE [LARGE SCALE GENOMIC DNA]</scope>
    <source>
        <strain evidence="15 16">DSM 27192</strain>
    </source>
</reference>
<feature type="region of interest" description="Disordered" evidence="13">
    <location>
        <begin position="1"/>
        <end position="37"/>
    </location>
</feature>
<dbReference type="CDD" id="cd12122">
    <property type="entry name" value="AMPKA_C"/>
    <property type="match status" value="1"/>
</dbReference>
<evidence type="ECO:0000256" key="3">
    <source>
        <dbReference type="ARBA" id="ARBA00012513"/>
    </source>
</evidence>
<dbReference type="GO" id="GO:0106310">
    <property type="term" value="F:protein serine kinase activity"/>
    <property type="evidence" value="ECO:0007669"/>
    <property type="project" value="RHEA"/>
</dbReference>
<dbReference type="GO" id="GO:0005737">
    <property type="term" value="C:cytoplasm"/>
    <property type="evidence" value="ECO:0007669"/>
    <property type="project" value="TreeGrafter"/>
</dbReference>
<dbReference type="GO" id="GO:0035556">
    <property type="term" value="P:intracellular signal transduction"/>
    <property type="evidence" value="ECO:0007669"/>
    <property type="project" value="TreeGrafter"/>
</dbReference>
<dbReference type="CDD" id="cd14334">
    <property type="entry name" value="UBA_SNF1_fungi"/>
    <property type="match status" value="1"/>
</dbReference>
<dbReference type="EC" id="2.7.11.1" evidence="3"/>
<dbReference type="Proteomes" id="UP000279259">
    <property type="component" value="Unassembled WGS sequence"/>
</dbReference>
<evidence type="ECO:0000256" key="1">
    <source>
        <dbReference type="ARBA" id="ARBA00004123"/>
    </source>
</evidence>
<dbReference type="Pfam" id="PF00069">
    <property type="entry name" value="Pkinase"/>
    <property type="match status" value="1"/>
</dbReference>
<sequence>MATRPAPPAPGGRGRPSGSSSSTGNHASAPRQKPRIGQYIVERTLGTGSFGKVKPGPSLKALNHRLAAGSLRSPADAASVATHAVTGHQVALKLINRSKITTPDMNARVKREIQYLKVLRHPHIIKLYEVITTPTDVIMVMEYAGEELFNYIVAKGKGGMGEDEARRFFQQMIGAIEYCHRHHIVHRDLKPENLFLDSRNNIKIGDFGLSNLMTDGDFLKTSCGSPNYAAPEVISGKLYSGPEIDVWSAGVIMYVLLCGKLPFDDDHIPSLFKKIESGAFHIPSHVSEGARHLLKRMLHTDPLKRATIAEIRQMPFFQEKLPRYLQPLPEMDRYPTLPMDDLSTLLLINEGQADPKKVAEEKGLVWTEDLGVVDPDIVAELLDKISTYSEDMVWHALQQSGDNQVKVAYQLVRDHRRIIKDSMYDMEDDSSAMEDFMASSPPAWNVEMPPPSTQQPQNGYEELDIDEVDGDIQDIPNSHFDVLDSSLPGYLTPQTDSTGAPLDDSQEAAERAARALLRDVNPPAPAPTYEKPLQKPRWHFGIRSRSPPMEVMLEIYKTLNVLGMQWRRKEGIAMPEIGPPLTSEGYPDEVNAAIEQWGSEHPGQQLQMGKKPPPGKKDAAAQDKAAQNLYLVETRARYGDVMVRMDLQLYRVDSQNYLVDFRNIGYYRASEPASTSEGKLEGAGFEGLADATQAVEALAQQNTPKPVAVGKGDPGAIGGVSGPFHFLEMACQLIAELANG</sequence>
<dbReference type="SUPFAM" id="SSF56112">
    <property type="entry name" value="Protein kinase-like (PK-like)"/>
    <property type="match status" value="1"/>
</dbReference>
<dbReference type="FunFam" id="1.10.510.10:FF:000544">
    <property type="entry name" value="Non-specific serine/threonine protein kinase"/>
    <property type="match status" value="1"/>
</dbReference>
<keyword evidence="10" id="KW-0119">Carbohydrate metabolism</keyword>
<dbReference type="InterPro" id="IPR000719">
    <property type="entry name" value="Prot_kinase_dom"/>
</dbReference>
<proteinExistence type="inferred from homology"/>
<comment type="catalytic activity">
    <reaction evidence="12">
        <text>L-seryl-[protein] + ATP = O-phospho-L-seryl-[protein] + ADP + H(+)</text>
        <dbReference type="Rhea" id="RHEA:17989"/>
        <dbReference type="Rhea" id="RHEA-COMP:9863"/>
        <dbReference type="Rhea" id="RHEA-COMP:11604"/>
        <dbReference type="ChEBI" id="CHEBI:15378"/>
        <dbReference type="ChEBI" id="CHEBI:29999"/>
        <dbReference type="ChEBI" id="CHEBI:30616"/>
        <dbReference type="ChEBI" id="CHEBI:83421"/>
        <dbReference type="ChEBI" id="CHEBI:456216"/>
        <dbReference type="EC" id="2.7.11.1"/>
    </reaction>
</comment>
<keyword evidence="16" id="KW-1185">Reference proteome</keyword>
<organism evidence="15 16">
    <name type="scientific">Saitozyma podzolica</name>
    <dbReference type="NCBI Taxonomy" id="1890683"/>
    <lineage>
        <taxon>Eukaryota</taxon>
        <taxon>Fungi</taxon>
        <taxon>Dikarya</taxon>
        <taxon>Basidiomycota</taxon>
        <taxon>Agaricomycotina</taxon>
        <taxon>Tremellomycetes</taxon>
        <taxon>Tremellales</taxon>
        <taxon>Trimorphomycetaceae</taxon>
        <taxon>Saitozyma</taxon>
    </lineage>
</organism>
<accession>A0A427YGB0</accession>
<keyword evidence="9" id="KW-0539">Nucleus</keyword>
<evidence type="ECO:0000256" key="10">
    <source>
        <dbReference type="ARBA" id="ARBA00023277"/>
    </source>
</evidence>
<evidence type="ECO:0000256" key="6">
    <source>
        <dbReference type="ARBA" id="ARBA00022741"/>
    </source>
</evidence>
<comment type="catalytic activity">
    <reaction evidence="11">
        <text>L-threonyl-[protein] + ATP = O-phospho-L-threonyl-[protein] + ADP + H(+)</text>
        <dbReference type="Rhea" id="RHEA:46608"/>
        <dbReference type="Rhea" id="RHEA-COMP:11060"/>
        <dbReference type="Rhea" id="RHEA-COMP:11605"/>
        <dbReference type="ChEBI" id="CHEBI:15378"/>
        <dbReference type="ChEBI" id="CHEBI:30013"/>
        <dbReference type="ChEBI" id="CHEBI:30616"/>
        <dbReference type="ChEBI" id="CHEBI:61977"/>
        <dbReference type="ChEBI" id="CHEBI:456216"/>
        <dbReference type="EC" id="2.7.11.1"/>
    </reaction>
</comment>
<gene>
    <name evidence="15" type="primary">SNF1</name>
    <name evidence="15" type="ORF">EHS25_001443</name>
</gene>
<evidence type="ECO:0000256" key="12">
    <source>
        <dbReference type="ARBA" id="ARBA00048679"/>
    </source>
</evidence>
<evidence type="ECO:0000256" key="4">
    <source>
        <dbReference type="ARBA" id="ARBA00022527"/>
    </source>
</evidence>
<dbReference type="InterPro" id="IPR008271">
    <property type="entry name" value="Ser/Thr_kinase_AS"/>
</dbReference>
<name>A0A427YGB0_9TREE</name>
<dbReference type="AlphaFoldDB" id="A0A427YGB0"/>
<feature type="domain" description="Protein kinase" evidence="14">
    <location>
        <begin position="39"/>
        <end position="317"/>
    </location>
</feature>
<evidence type="ECO:0000256" key="13">
    <source>
        <dbReference type="SAM" id="MobiDB-lite"/>
    </source>
</evidence>
<evidence type="ECO:0000256" key="2">
    <source>
        <dbReference type="ARBA" id="ARBA00006234"/>
    </source>
</evidence>